<evidence type="ECO:0000313" key="2">
    <source>
        <dbReference type="EnsemblProtists" id="EKX32464"/>
    </source>
</evidence>
<evidence type="ECO:0000313" key="3">
    <source>
        <dbReference type="Proteomes" id="UP000011087"/>
    </source>
</evidence>
<sequence length="209" mass="22458">MFELTHLGAMFHNGPVQLAESYDTAYPGICDPMPGWNVTWNPPDCNTQVTPDVRGLMPSAAWHQAGGTQSLVTESYDTAYPGICDPMPGWNVTWNPPDCNTQVTPDVRGLMPSAAWHQVGGTTEALAVPAMMSNEVAPKGPTSKASPGHLVLCGHAALMGAWMATSDALDRKGESNWFDNFRKHTQAAANAVTPVGGKLLETHVFKQEQ</sequence>
<dbReference type="PaxDb" id="55529-EKX32464"/>
<dbReference type="RefSeq" id="XP_005819444.1">
    <property type="nucleotide sequence ID" value="XM_005819387.1"/>
</dbReference>
<dbReference type="GeneID" id="17289196"/>
<dbReference type="EMBL" id="JH993188">
    <property type="protein sequence ID" value="EKX32464.1"/>
    <property type="molecule type" value="Genomic_DNA"/>
</dbReference>
<proteinExistence type="predicted"/>
<feature type="non-terminal residue" evidence="1">
    <location>
        <position position="209"/>
    </location>
</feature>
<reference evidence="2" key="3">
    <citation type="submission" date="2015-06" db="UniProtKB">
        <authorList>
            <consortium name="EnsemblProtists"/>
        </authorList>
    </citation>
    <scope>IDENTIFICATION</scope>
</reference>
<evidence type="ECO:0000313" key="1">
    <source>
        <dbReference type="EMBL" id="EKX32464.1"/>
    </source>
</evidence>
<dbReference type="KEGG" id="gtt:GUITHDRAFT_156323"/>
<keyword evidence="3" id="KW-1185">Reference proteome</keyword>
<dbReference type="HOGENOM" id="CLU_1317615_0_0_1"/>
<reference evidence="3" key="2">
    <citation type="submission" date="2012-11" db="EMBL/GenBank/DDBJ databases">
        <authorList>
            <person name="Kuo A."/>
            <person name="Curtis B.A."/>
            <person name="Tanifuji G."/>
            <person name="Burki F."/>
            <person name="Gruber A."/>
            <person name="Irimia M."/>
            <person name="Maruyama S."/>
            <person name="Arias M.C."/>
            <person name="Ball S.G."/>
            <person name="Gile G.H."/>
            <person name="Hirakawa Y."/>
            <person name="Hopkins J.F."/>
            <person name="Rensing S.A."/>
            <person name="Schmutz J."/>
            <person name="Symeonidi A."/>
            <person name="Elias M."/>
            <person name="Eveleigh R.J."/>
            <person name="Herman E.K."/>
            <person name="Klute M.J."/>
            <person name="Nakayama T."/>
            <person name="Obornik M."/>
            <person name="Reyes-Prieto A."/>
            <person name="Armbrust E.V."/>
            <person name="Aves S.J."/>
            <person name="Beiko R.G."/>
            <person name="Coutinho P."/>
            <person name="Dacks J.B."/>
            <person name="Durnford D.G."/>
            <person name="Fast N.M."/>
            <person name="Green B.R."/>
            <person name="Grisdale C."/>
            <person name="Hempe F."/>
            <person name="Henrissat B."/>
            <person name="Hoppner M.P."/>
            <person name="Ishida K.-I."/>
            <person name="Kim E."/>
            <person name="Koreny L."/>
            <person name="Kroth P.G."/>
            <person name="Liu Y."/>
            <person name="Malik S.-B."/>
            <person name="Maier U.G."/>
            <person name="McRose D."/>
            <person name="Mock T."/>
            <person name="Neilson J.A."/>
            <person name="Onodera N.T."/>
            <person name="Poole A.M."/>
            <person name="Pritham E.J."/>
            <person name="Richards T.A."/>
            <person name="Rocap G."/>
            <person name="Roy S.W."/>
            <person name="Sarai C."/>
            <person name="Schaack S."/>
            <person name="Shirato S."/>
            <person name="Slamovits C.H."/>
            <person name="Spencer D.F."/>
            <person name="Suzuki S."/>
            <person name="Worden A.Z."/>
            <person name="Zauner S."/>
            <person name="Barry K."/>
            <person name="Bell C."/>
            <person name="Bharti A.K."/>
            <person name="Crow J.A."/>
            <person name="Grimwood J."/>
            <person name="Kramer R."/>
            <person name="Lindquist E."/>
            <person name="Lucas S."/>
            <person name="Salamov A."/>
            <person name="McFadden G.I."/>
            <person name="Lane C.E."/>
            <person name="Keeling P.J."/>
            <person name="Gray M.W."/>
            <person name="Grigoriev I.V."/>
            <person name="Archibald J.M."/>
        </authorList>
    </citation>
    <scope>NUCLEOTIDE SEQUENCE</scope>
    <source>
        <strain evidence="3">CCMP2712</strain>
    </source>
</reference>
<reference evidence="1 3" key="1">
    <citation type="journal article" date="2012" name="Nature">
        <title>Algal genomes reveal evolutionary mosaicism and the fate of nucleomorphs.</title>
        <authorList>
            <consortium name="DOE Joint Genome Institute"/>
            <person name="Curtis B.A."/>
            <person name="Tanifuji G."/>
            <person name="Burki F."/>
            <person name="Gruber A."/>
            <person name="Irimia M."/>
            <person name="Maruyama S."/>
            <person name="Arias M.C."/>
            <person name="Ball S.G."/>
            <person name="Gile G.H."/>
            <person name="Hirakawa Y."/>
            <person name="Hopkins J.F."/>
            <person name="Kuo A."/>
            <person name="Rensing S.A."/>
            <person name="Schmutz J."/>
            <person name="Symeonidi A."/>
            <person name="Elias M."/>
            <person name="Eveleigh R.J."/>
            <person name="Herman E.K."/>
            <person name="Klute M.J."/>
            <person name="Nakayama T."/>
            <person name="Obornik M."/>
            <person name="Reyes-Prieto A."/>
            <person name="Armbrust E.V."/>
            <person name="Aves S.J."/>
            <person name="Beiko R.G."/>
            <person name="Coutinho P."/>
            <person name="Dacks J.B."/>
            <person name="Durnford D.G."/>
            <person name="Fast N.M."/>
            <person name="Green B.R."/>
            <person name="Grisdale C.J."/>
            <person name="Hempel F."/>
            <person name="Henrissat B."/>
            <person name="Hoppner M.P."/>
            <person name="Ishida K."/>
            <person name="Kim E."/>
            <person name="Koreny L."/>
            <person name="Kroth P.G."/>
            <person name="Liu Y."/>
            <person name="Malik S.B."/>
            <person name="Maier U.G."/>
            <person name="McRose D."/>
            <person name="Mock T."/>
            <person name="Neilson J.A."/>
            <person name="Onodera N.T."/>
            <person name="Poole A.M."/>
            <person name="Pritham E.J."/>
            <person name="Richards T.A."/>
            <person name="Rocap G."/>
            <person name="Roy S.W."/>
            <person name="Sarai C."/>
            <person name="Schaack S."/>
            <person name="Shirato S."/>
            <person name="Slamovits C.H."/>
            <person name="Spencer D.F."/>
            <person name="Suzuki S."/>
            <person name="Worden A.Z."/>
            <person name="Zauner S."/>
            <person name="Barry K."/>
            <person name="Bell C."/>
            <person name="Bharti A.K."/>
            <person name="Crow J.A."/>
            <person name="Grimwood J."/>
            <person name="Kramer R."/>
            <person name="Lindquist E."/>
            <person name="Lucas S."/>
            <person name="Salamov A."/>
            <person name="McFadden G.I."/>
            <person name="Lane C.E."/>
            <person name="Keeling P.J."/>
            <person name="Gray M.W."/>
            <person name="Grigoriev I.V."/>
            <person name="Archibald J.M."/>
        </authorList>
    </citation>
    <scope>NUCLEOTIDE SEQUENCE</scope>
    <source>
        <strain evidence="1 3">CCMP2712</strain>
    </source>
</reference>
<name>L1I980_GUITC</name>
<dbReference type="Proteomes" id="UP000011087">
    <property type="component" value="Unassembled WGS sequence"/>
</dbReference>
<organism evidence="1">
    <name type="scientific">Guillardia theta (strain CCMP2712)</name>
    <name type="common">Cryptophyte</name>
    <dbReference type="NCBI Taxonomy" id="905079"/>
    <lineage>
        <taxon>Eukaryota</taxon>
        <taxon>Cryptophyceae</taxon>
        <taxon>Pyrenomonadales</taxon>
        <taxon>Geminigeraceae</taxon>
        <taxon>Guillardia</taxon>
    </lineage>
</organism>
<accession>L1I980</accession>
<dbReference type="EnsemblProtists" id="EKX32464">
    <property type="protein sequence ID" value="EKX32464"/>
    <property type="gene ID" value="GUITHDRAFT_156323"/>
</dbReference>
<dbReference type="AlphaFoldDB" id="L1I980"/>
<protein>
    <submittedName>
        <fullName evidence="1 2">Uncharacterized protein</fullName>
    </submittedName>
</protein>
<gene>
    <name evidence="1" type="ORF">GUITHDRAFT_156323</name>
</gene>